<dbReference type="SUPFAM" id="SSF56796">
    <property type="entry name" value="Dehydroquinate synthase-like"/>
    <property type="match status" value="1"/>
</dbReference>
<evidence type="ECO:0000256" key="3">
    <source>
        <dbReference type="ARBA" id="ARBA00023002"/>
    </source>
</evidence>
<comment type="similarity">
    <text evidence="1">Belongs to the iron-containing alcohol dehydrogenase family.</text>
</comment>
<dbReference type="GO" id="GO:0008888">
    <property type="term" value="F:glycerol dehydrogenase (NAD+) activity"/>
    <property type="evidence" value="ECO:0007669"/>
    <property type="project" value="UniProtKB-EC"/>
</dbReference>
<dbReference type="GO" id="GO:0046872">
    <property type="term" value="F:metal ion binding"/>
    <property type="evidence" value="ECO:0007669"/>
    <property type="project" value="UniProtKB-KW"/>
</dbReference>
<evidence type="ECO:0000256" key="9">
    <source>
        <dbReference type="PIRSR" id="PIRSR000112-1"/>
    </source>
</evidence>
<dbReference type="Gene3D" id="1.20.1090.10">
    <property type="entry name" value="Dehydroquinate synthase-like - alpha domain"/>
    <property type="match status" value="1"/>
</dbReference>
<evidence type="ECO:0000256" key="4">
    <source>
        <dbReference type="ARBA" id="ARBA00023027"/>
    </source>
</evidence>
<dbReference type="Proteomes" id="UP000198761">
    <property type="component" value="Unassembled WGS sequence"/>
</dbReference>
<comment type="cofactor">
    <cofactor evidence="9">
        <name>Zn(2+)</name>
        <dbReference type="ChEBI" id="CHEBI:29105"/>
    </cofactor>
    <text evidence="9">Binds 1 zinc ion per subunit.</text>
</comment>
<dbReference type="Pfam" id="PF00465">
    <property type="entry name" value="Fe-ADH"/>
    <property type="match status" value="1"/>
</dbReference>
<organism evidence="13 14">
    <name type="scientific">Gemmobacter aquatilis</name>
    <dbReference type="NCBI Taxonomy" id="933059"/>
    <lineage>
        <taxon>Bacteria</taxon>
        <taxon>Pseudomonadati</taxon>
        <taxon>Pseudomonadota</taxon>
        <taxon>Alphaproteobacteria</taxon>
        <taxon>Rhodobacterales</taxon>
        <taxon>Paracoccaceae</taxon>
        <taxon>Gemmobacter</taxon>
    </lineage>
</organism>
<evidence type="ECO:0000256" key="8">
    <source>
        <dbReference type="ARBA" id="ARBA00049006"/>
    </source>
</evidence>
<dbReference type="PIRSF" id="PIRSF000112">
    <property type="entry name" value="Glycerol_dehydrogenase"/>
    <property type="match status" value="1"/>
</dbReference>
<feature type="binding site" evidence="11">
    <location>
        <begin position="103"/>
        <end position="107"/>
    </location>
    <ligand>
        <name>NAD(+)</name>
        <dbReference type="ChEBI" id="CHEBI:57540"/>
    </ligand>
</feature>
<protein>
    <recommendedName>
        <fullName evidence="7">Glycerol dehydrogenase</fullName>
        <ecNumber evidence="6">1.1.1.6</ecNumber>
    </recommendedName>
</protein>
<evidence type="ECO:0000256" key="10">
    <source>
        <dbReference type="PIRSR" id="PIRSR000112-2"/>
    </source>
</evidence>
<dbReference type="PROSITE" id="PS00913">
    <property type="entry name" value="ADH_IRON_1"/>
    <property type="match status" value="1"/>
</dbReference>
<keyword evidence="9" id="KW-0862">Zinc</keyword>
<comment type="catalytic activity">
    <reaction evidence="8">
        <text>glycerol + NAD(+) = dihydroxyacetone + NADH + H(+)</text>
        <dbReference type="Rhea" id="RHEA:13769"/>
        <dbReference type="ChEBI" id="CHEBI:15378"/>
        <dbReference type="ChEBI" id="CHEBI:16016"/>
        <dbReference type="ChEBI" id="CHEBI:17754"/>
        <dbReference type="ChEBI" id="CHEBI:57540"/>
        <dbReference type="ChEBI" id="CHEBI:57945"/>
        <dbReference type="EC" id="1.1.1.6"/>
    </reaction>
</comment>
<dbReference type="AlphaFoldDB" id="A0A1H8MXP7"/>
<dbReference type="OrthoDB" id="5198708at2"/>
<name>A0A1H8MXP7_9RHOB</name>
<reference evidence="13 14" key="1">
    <citation type="submission" date="2016-10" db="EMBL/GenBank/DDBJ databases">
        <authorList>
            <person name="de Groot N.N."/>
        </authorList>
    </citation>
    <scope>NUCLEOTIDE SEQUENCE [LARGE SCALE GENOMIC DNA]</scope>
    <source>
        <strain evidence="13 14">DSM 3857</strain>
    </source>
</reference>
<dbReference type="PANTHER" id="PTHR43616:SF5">
    <property type="entry name" value="GLYCEROL DEHYDROGENASE 1"/>
    <property type="match status" value="1"/>
</dbReference>
<dbReference type="InterPro" id="IPR001670">
    <property type="entry name" value="ADH_Fe/GldA"/>
</dbReference>
<keyword evidence="4 11" id="KW-0520">NAD</keyword>
<feature type="binding site" evidence="9">
    <location>
        <position position="280"/>
    </location>
    <ligand>
        <name>glycerol</name>
        <dbReference type="ChEBI" id="CHEBI:17754"/>
    </ligand>
</feature>
<evidence type="ECO:0000256" key="2">
    <source>
        <dbReference type="ARBA" id="ARBA00022723"/>
    </source>
</evidence>
<dbReference type="InterPro" id="IPR016205">
    <property type="entry name" value="Glycerol_DH"/>
</dbReference>
<feature type="binding site" evidence="11">
    <location>
        <position position="140"/>
    </location>
    <ligand>
        <name>NAD(+)</name>
        <dbReference type="ChEBI" id="CHEBI:57540"/>
    </ligand>
</feature>
<feature type="binding site" evidence="11">
    <location>
        <position position="47"/>
    </location>
    <ligand>
        <name>NAD(+)</name>
        <dbReference type="ChEBI" id="CHEBI:57540"/>
    </ligand>
</feature>
<dbReference type="STRING" id="933059.SAMN04488103_11532"/>
<comment type="pathway">
    <text evidence="5">Polyol metabolism; glycerol fermentation; glycerone phosphate from glycerol (oxidative route): step 1/2.</text>
</comment>
<keyword evidence="2 9" id="KW-0479">Metal-binding</keyword>
<evidence type="ECO:0000313" key="13">
    <source>
        <dbReference type="EMBL" id="SEO22171.1"/>
    </source>
</evidence>
<evidence type="ECO:0000256" key="11">
    <source>
        <dbReference type="PIRSR" id="PIRSR000112-3"/>
    </source>
</evidence>
<feature type="binding site" evidence="9">
    <location>
        <position position="180"/>
    </location>
    <ligand>
        <name>glycerol</name>
        <dbReference type="ChEBI" id="CHEBI:17754"/>
    </ligand>
</feature>
<dbReference type="EC" id="1.1.1.6" evidence="6"/>
<dbReference type="Gene3D" id="3.40.50.1970">
    <property type="match status" value="1"/>
</dbReference>
<keyword evidence="14" id="KW-1185">Reference proteome</keyword>
<accession>A0A1H8MXP7</accession>
<dbReference type="RefSeq" id="WP_091303525.1">
    <property type="nucleotide sequence ID" value="NZ_FOCE01000015.1"/>
</dbReference>
<evidence type="ECO:0000256" key="1">
    <source>
        <dbReference type="ARBA" id="ARBA00007358"/>
    </source>
</evidence>
<evidence type="ECO:0000256" key="7">
    <source>
        <dbReference type="ARBA" id="ARBA00040132"/>
    </source>
</evidence>
<keyword evidence="3" id="KW-0560">Oxidoreductase</keyword>
<evidence type="ECO:0000313" key="14">
    <source>
        <dbReference type="Proteomes" id="UP000198761"/>
    </source>
</evidence>
<gene>
    <name evidence="13" type="ORF">SAMN04488103_11532</name>
</gene>
<proteinExistence type="inferred from homology"/>
<evidence type="ECO:0000256" key="6">
    <source>
        <dbReference type="ARBA" id="ARBA00039147"/>
    </source>
</evidence>
<feature type="binding site" evidence="11">
    <location>
        <begin position="125"/>
        <end position="128"/>
    </location>
    <ligand>
        <name>NAD(+)</name>
        <dbReference type="ChEBI" id="CHEBI:57540"/>
    </ligand>
</feature>
<evidence type="ECO:0000259" key="12">
    <source>
        <dbReference type="Pfam" id="PF00465"/>
    </source>
</evidence>
<feature type="binding site" evidence="11">
    <location>
        <position position="134"/>
    </location>
    <ligand>
        <name>NAD(+)</name>
        <dbReference type="ChEBI" id="CHEBI:57540"/>
    </ligand>
</feature>
<feature type="binding site" evidence="9">
    <location>
        <position position="263"/>
    </location>
    <ligand>
        <name>glycerol</name>
        <dbReference type="ChEBI" id="CHEBI:17754"/>
    </ligand>
</feature>
<dbReference type="EMBL" id="FOCE01000015">
    <property type="protein sequence ID" value="SEO22171.1"/>
    <property type="molecule type" value="Genomic_DNA"/>
</dbReference>
<dbReference type="PANTHER" id="PTHR43616">
    <property type="entry name" value="GLYCEROL DEHYDROGENASE"/>
    <property type="match status" value="1"/>
</dbReference>
<dbReference type="InterPro" id="IPR018211">
    <property type="entry name" value="ADH_Fe_CS"/>
</dbReference>
<feature type="domain" description="Alcohol dehydrogenase iron-type/glycerol dehydrogenase GldA" evidence="12">
    <location>
        <begin position="18"/>
        <end position="163"/>
    </location>
</feature>
<sequence length="376" mass="37982">MTNPLNIFDAAVTVFGAPGRYVQGPGALDRTGRFGAQLGQRAVLVADALILPLIEARLAASFATAGVALEVLGFAGKLGAQTAAELAARMVSAPQVVIAAGGGRAIDAGKALADLAGLRLITLPTVASNDAPTSKNYVLYDAQGHLSEVRHLARNPDFVVVDTALLATAPQAMFAAGLGDALSKAAEAEACAAGAGTTMFLARPTRLAMAIAGQCLATLLAHGAAAFDAAGSGHATHDFEAAVEAMILMAGLGFESGGLSVPHALTRGLTLLPGGLAAQHGFQVAYGLVVHHRLLGQALPDPLAALYAHAGLPCSLRALTGQPVTTAQMHTVAEAAMPVRHMLNFPRPLDLGQVVAAMVAVEAQDQSEAGAPRAAG</sequence>
<feature type="binding site" evidence="10">
    <location>
        <position position="130"/>
    </location>
    <ligand>
        <name>glycerol</name>
        <dbReference type="ChEBI" id="CHEBI:17754"/>
    </ligand>
</feature>
<evidence type="ECO:0000256" key="5">
    <source>
        <dbReference type="ARBA" id="ARBA00037918"/>
    </source>
</evidence>